<keyword evidence="2" id="KW-1185">Reference proteome</keyword>
<comment type="caution">
    <text evidence="1">The sequence shown here is derived from an EMBL/GenBank/DDBJ whole genome shotgun (WGS) entry which is preliminary data.</text>
</comment>
<evidence type="ECO:0000313" key="1">
    <source>
        <dbReference type="EMBL" id="MBB5031178.1"/>
    </source>
</evidence>
<organism evidence="1 2">
    <name type="scientific">Prosthecobacter vanneervenii</name>
    <dbReference type="NCBI Taxonomy" id="48466"/>
    <lineage>
        <taxon>Bacteria</taxon>
        <taxon>Pseudomonadati</taxon>
        <taxon>Verrucomicrobiota</taxon>
        <taxon>Verrucomicrobiia</taxon>
        <taxon>Verrucomicrobiales</taxon>
        <taxon>Verrucomicrobiaceae</taxon>
        <taxon>Prosthecobacter</taxon>
    </lineage>
</organism>
<dbReference type="EMBL" id="JACHIG010000001">
    <property type="protein sequence ID" value="MBB5031178.1"/>
    <property type="molecule type" value="Genomic_DNA"/>
</dbReference>
<proteinExistence type="predicted"/>
<dbReference type="Proteomes" id="UP000590740">
    <property type="component" value="Unassembled WGS sequence"/>
</dbReference>
<gene>
    <name evidence="1" type="ORF">HNQ65_000732</name>
</gene>
<protein>
    <submittedName>
        <fullName evidence="1">Uncharacterized protein</fullName>
    </submittedName>
</protein>
<name>A0A7W7Y7R3_9BACT</name>
<evidence type="ECO:0000313" key="2">
    <source>
        <dbReference type="Proteomes" id="UP000590740"/>
    </source>
</evidence>
<sequence length="53" mass="5611">MPPAKSAFCLFESASLAVASPGSDREKKLRAQNTLTKLTKPSFVGFVGVLSEP</sequence>
<dbReference type="AlphaFoldDB" id="A0A7W7Y7R3"/>
<accession>A0A7W7Y7R3</accession>
<reference evidence="1 2" key="1">
    <citation type="submission" date="2020-08" db="EMBL/GenBank/DDBJ databases">
        <title>Genomic Encyclopedia of Type Strains, Phase IV (KMG-IV): sequencing the most valuable type-strain genomes for metagenomic binning, comparative biology and taxonomic classification.</title>
        <authorList>
            <person name="Goeker M."/>
        </authorList>
    </citation>
    <scope>NUCLEOTIDE SEQUENCE [LARGE SCALE GENOMIC DNA]</scope>
    <source>
        <strain evidence="1 2">DSM 12252</strain>
    </source>
</reference>